<dbReference type="GO" id="GO:0016887">
    <property type="term" value="F:ATP hydrolysis activity"/>
    <property type="evidence" value="ECO:0007669"/>
    <property type="project" value="TreeGrafter"/>
</dbReference>
<dbReference type="PANTHER" id="PTHR30258">
    <property type="entry name" value="TYPE II SECRETION SYSTEM PROTEIN GSPE-RELATED"/>
    <property type="match status" value="1"/>
</dbReference>
<comment type="caution">
    <text evidence="5">The sequence shown here is derived from an EMBL/GenBank/DDBJ whole genome shotgun (WGS) entry which is preliminary data.</text>
</comment>
<reference evidence="6" key="1">
    <citation type="submission" date="2017-09" db="EMBL/GenBank/DDBJ databases">
        <title>Depth-based differentiation of microbial function through sediment-hosted aquifers and enrichment of novel symbionts in the deep terrestrial subsurface.</title>
        <authorList>
            <person name="Probst A.J."/>
            <person name="Ladd B."/>
            <person name="Jarett J.K."/>
            <person name="Geller-Mcgrath D.E."/>
            <person name="Sieber C.M.K."/>
            <person name="Emerson J.B."/>
            <person name="Anantharaman K."/>
            <person name="Thomas B.C."/>
            <person name="Malmstrom R."/>
            <person name="Stieglmeier M."/>
            <person name="Klingl A."/>
            <person name="Woyke T."/>
            <person name="Ryan C.M."/>
            <person name="Banfield J.F."/>
        </authorList>
    </citation>
    <scope>NUCLEOTIDE SEQUENCE [LARGE SCALE GENOMIC DNA]</scope>
</reference>
<dbReference type="SUPFAM" id="SSF52540">
    <property type="entry name" value="P-loop containing nucleoside triphosphate hydrolases"/>
    <property type="match status" value="1"/>
</dbReference>
<dbReference type="GO" id="GO:0005886">
    <property type="term" value="C:plasma membrane"/>
    <property type="evidence" value="ECO:0007669"/>
    <property type="project" value="TreeGrafter"/>
</dbReference>
<organism evidence="5 6">
    <name type="scientific">Candidatus Berkelbacteria bacterium CG_4_10_14_0_2_um_filter_35_9_33_12</name>
    <dbReference type="NCBI Taxonomy" id="1974499"/>
    <lineage>
        <taxon>Bacteria</taxon>
        <taxon>Candidatus Berkelbacteria</taxon>
    </lineage>
</organism>
<accession>A0A2M7W4E1</accession>
<dbReference type="AlphaFoldDB" id="A0A2M7W4E1"/>
<dbReference type="PANTHER" id="PTHR30258:SF3">
    <property type="entry name" value="SLL1921 PROTEIN"/>
    <property type="match status" value="1"/>
</dbReference>
<evidence type="ECO:0000256" key="2">
    <source>
        <dbReference type="ARBA" id="ARBA00022741"/>
    </source>
</evidence>
<evidence type="ECO:0000313" key="5">
    <source>
        <dbReference type="EMBL" id="PJA20418.1"/>
    </source>
</evidence>
<gene>
    <name evidence="5" type="ORF">COX60_01785</name>
</gene>
<dbReference type="Proteomes" id="UP000230137">
    <property type="component" value="Unassembled WGS sequence"/>
</dbReference>
<dbReference type="InterPro" id="IPR001482">
    <property type="entry name" value="T2SS/T4SS_dom"/>
</dbReference>
<keyword evidence="3" id="KW-0067">ATP-binding</keyword>
<dbReference type="Gene3D" id="3.40.50.300">
    <property type="entry name" value="P-loop containing nucleotide triphosphate hydrolases"/>
    <property type="match status" value="1"/>
</dbReference>
<evidence type="ECO:0000256" key="3">
    <source>
        <dbReference type="ARBA" id="ARBA00022840"/>
    </source>
</evidence>
<dbReference type="InterPro" id="IPR027417">
    <property type="entry name" value="P-loop_NTPase"/>
</dbReference>
<dbReference type="Gene3D" id="3.30.450.90">
    <property type="match status" value="1"/>
</dbReference>
<dbReference type="GO" id="GO:0005524">
    <property type="term" value="F:ATP binding"/>
    <property type="evidence" value="ECO:0007669"/>
    <property type="project" value="UniProtKB-KW"/>
</dbReference>
<protein>
    <recommendedName>
        <fullName evidence="4">Bacterial type II secretion system protein E domain-containing protein</fullName>
    </recommendedName>
</protein>
<sequence>MQDISGQLSSIKRSQEENITQTLARNFGVQYVNLINYQIADHVLSLFTKDEAKINQIAPYMKVGSTVWCTTPNLLNDTQENFLRQKGGLLKIGFKKALCSQTSFEYCLNLFDKIEKNRINKAEKAKLKEMSDWANVVHTLEDISSQITKVSTTEMIDLILAGAVNLDASDIHIEPANGSVRLRYRLDGVLRDISDITNIQYKAVLARVKNLSRLKLDISNQPQDGRFEKKVGQHTIDVRVSVLPTAYGEAVVMRILLEDTRLLNLDELGFNPEAMKLINEAILAPNGLILNTGPTGSGKTTTLYSILNKLNKPEVKIITIEDPIEYRIKGIDQTQVNLAANYTFASALRSVVRQDPDIIMVGEIRDNDTADIALHASITGHLVFSTLHTNTAAAAIPRLLNMNAAPYLLAGSINLIIAQRLVRKICIVCQNNDTKKPQCKNCGGTGYKGRLPIIEALKPTKEFNDLIVRKATLEEFQTKAKQIGMRTMFEDGMKKVKLGLTSEAEVRRVTMQ</sequence>
<name>A0A2M7W4E1_9BACT</name>
<keyword evidence="2" id="KW-0547">Nucleotide-binding</keyword>
<evidence type="ECO:0000256" key="1">
    <source>
        <dbReference type="ARBA" id="ARBA00006611"/>
    </source>
</evidence>
<evidence type="ECO:0000313" key="6">
    <source>
        <dbReference type="Proteomes" id="UP000230137"/>
    </source>
</evidence>
<evidence type="ECO:0000259" key="4">
    <source>
        <dbReference type="PROSITE" id="PS00662"/>
    </source>
</evidence>
<dbReference type="Pfam" id="PF00437">
    <property type="entry name" value="T2SSE"/>
    <property type="match status" value="1"/>
</dbReference>
<dbReference type="CDD" id="cd01129">
    <property type="entry name" value="PulE-GspE-like"/>
    <property type="match status" value="1"/>
</dbReference>
<comment type="similarity">
    <text evidence="1">Belongs to the GSP E family.</text>
</comment>
<proteinExistence type="inferred from homology"/>
<feature type="domain" description="Bacterial type II secretion system protein E" evidence="4">
    <location>
        <begin position="352"/>
        <end position="366"/>
    </location>
</feature>
<dbReference type="EMBL" id="PFQF01000028">
    <property type="protein sequence ID" value="PJA20418.1"/>
    <property type="molecule type" value="Genomic_DNA"/>
</dbReference>
<dbReference type="PROSITE" id="PS00662">
    <property type="entry name" value="T2SP_E"/>
    <property type="match status" value="1"/>
</dbReference>